<feature type="domain" description="Beta-lactamase class A catalytic" evidence="1">
    <location>
        <begin position="1"/>
        <end position="103"/>
    </location>
</feature>
<accession>A0A916QGG3</accession>
<organism evidence="2 3">
    <name type="scientific">Insulibacter thermoxylanivorax</name>
    <dbReference type="NCBI Taxonomy" id="2749268"/>
    <lineage>
        <taxon>Bacteria</taxon>
        <taxon>Bacillati</taxon>
        <taxon>Bacillota</taxon>
        <taxon>Bacilli</taxon>
        <taxon>Bacillales</taxon>
        <taxon>Paenibacillaceae</taxon>
        <taxon>Insulibacter</taxon>
    </lineage>
</organism>
<keyword evidence="2" id="KW-0645">Protease</keyword>
<dbReference type="InterPro" id="IPR012338">
    <property type="entry name" value="Beta-lactam/transpept-like"/>
</dbReference>
<keyword evidence="3" id="KW-1185">Reference proteome</keyword>
<comment type="caution">
    <text evidence="2">The sequence shown here is derived from an EMBL/GenBank/DDBJ whole genome shotgun (WGS) entry which is preliminary data.</text>
</comment>
<dbReference type="SUPFAM" id="SSF56601">
    <property type="entry name" value="beta-lactamase/transpeptidase-like"/>
    <property type="match status" value="1"/>
</dbReference>
<dbReference type="GO" id="GO:0030655">
    <property type="term" value="P:beta-lactam antibiotic catabolic process"/>
    <property type="evidence" value="ECO:0007669"/>
    <property type="project" value="InterPro"/>
</dbReference>
<dbReference type="PANTHER" id="PTHR35333:SF3">
    <property type="entry name" value="BETA-LACTAMASE-TYPE TRANSPEPTIDASE FOLD CONTAINING PROTEIN"/>
    <property type="match status" value="1"/>
</dbReference>
<dbReference type="Proteomes" id="UP000654993">
    <property type="component" value="Unassembled WGS sequence"/>
</dbReference>
<dbReference type="PANTHER" id="PTHR35333">
    <property type="entry name" value="BETA-LACTAMASE"/>
    <property type="match status" value="1"/>
</dbReference>
<dbReference type="Gene3D" id="3.40.710.10">
    <property type="entry name" value="DD-peptidase/beta-lactamase superfamily"/>
    <property type="match status" value="1"/>
</dbReference>
<evidence type="ECO:0000259" key="1">
    <source>
        <dbReference type="Pfam" id="PF13354"/>
    </source>
</evidence>
<evidence type="ECO:0000313" key="2">
    <source>
        <dbReference type="EMBL" id="GFR38998.1"/>
    </source>
</evidence>
<keyword evidence="2" id="KW-0378">Hydrolase</keyword>
<dbReference type="GO" id="GO:0046677">
    <property type="term" value="P:response to antibiotic"/>
    <property type="evidence" value="ECO:0007669"/>
    <property type="project" value="InterPro"/>
</dbReference>
<dbReference type="InterPro" id="IPR045155">
    <property type="entry name" value="Beta-lactam_cat"/>
</dbReference>
<evidence type="ECO:0000313" key="3">
    <source>
        <dbReference type="Proteomes" id="UP000654993"/>
    </source>
</evidence>
<reference evidence="2" key="2">
    <citation type="journal article" date="2021" name="Data Brief">
        <title>Draft genome sequence data of the facultative, thermophilic, xylanolytic bacterium Paenibacillus sp. strain DA-C8.</title>
        <authorList>
            <person name="Chhe C."/>
            <person name="Uke A."/>
            <person name="Baramee S."/>
            <person name="Ungkulpasvich U."/>
            <person name="Tachaapaikoon C."/>
            <person name="Pason P."/>
            <person name="Waeonukul R."/>
            <person name="Ratanakhanokchai K."/>
            <person name="Kosugi A."/>
        </authorList>
    </citation>
    <scope>NUCLEOTIDE SEQUENCE</scope>
    <source>
        <strain evidence="2">DA-C8</strain>
    </source>
</reference>
<sequence length="297" mass="34366">MMKIMIAVEFIRQIRSGRISPDQTVALEDLERYYIPHSDGGSHKNWLREIHQGKQEQRKSVTLQEVAEGMTKYSSNANTEYLMDVLGLEAVNRTVDEICGSEHDPIFPISSAGLVGTYLMDKEHMKLQAVRQRLADMDAEEYQALAKEVHQKLSEGDHKRFIERYNNRTSFDRELQLIESRNMPACTTRLYAELLERLEQLEWFDEEARQQLEHLMGRKVREGSPFVQLLYKGGSSIAISNDVMYVKDRTGNRYSLALFIHDPSGGLKWTKKNQSLFVQRLFTDPSYRSQVAQELKG</sequence>
<name>A0A916QGG3_9BACL</name>
<dbReference type="Pfam" id="PF13354">
    <property type="entry name" value="Beta-lactamase2"/>
    <property type="match status" value="1"/>
</dbReference>
<dbReference type="GO" id="GO:0004180">
    <property type="term" value="F:carboxypeptidase activity"/>
    <property type="evidence" value="ECO:0007669"/>
    <property type="project" value="UniProtKB-KW"/>
</dbReference>
<protein>
    <submittedName>
        <fullName evidence="2">D-alanyl-D-alanine carboxypeptidase</fullName>
    </submittedName>
</protein>
<dbReference type="AlphaFoldDB" id="A0A916QGG3"/>
<dbReference type="InterPro" id="IPR000871">
    <property type="entry name" value="Beta-lactam_class-A"/>
</dbReference>
<proteinExistence type="predicted"/>
<keyword evidence="2" id="KW-0121">Carboxypeptidase</keyword>
<gene>
    <name evidence="2" type="ORF">PRECH8_22940</name>
</gene>
<dbReference type="GO" id="GO:0008800">
    <property type="term" value="F:beta-lactamase activity"/>
    <property type="evidence" value="ECO:0007669"/>
    <property type="project" value="InterPro"/>
</dbReference>
<dbReference type="EMBL" id="BMAQ01000031">
    <property type="protein sequence ID" value="GFR38998.1"/>
    <property type="molecule type" value="Genomic_DNA"/>
</dbReference>
<reference evidence="2" key="1">
    <citation type="submission" date="2020-08" db="EMBL/GenBank/DDBJ databases">
        <authorList>
            <person name="Uke A."/>
            <person name="Chhe C."/>
            <person name="Baramee S."/>
            <person name="Kosugi A."/>
        </authorList>
    </citation>
    <scope>NUCLEOTIDE SEQUENCE</scope>
    <source>
        <strain evidence="2">DA-C8</strain>
    </source>
</reference>